<dbReference type="InterPro" id="IPR020271">
    <property type="entry name" value="Uncharacterised_MJ1172"/>
</dbReference>
<proteinExistence type="predicted"/>
<dbReference type="RefSeq" id="WP_157566028.1">
    <property type="nucleotide sequence ID" value="NZ_WPIK01000006.1"/>
</dbReference>
<dbReference type="Gene3D" id="6.10.250.330">
    <property type="match status" value="1"/>
</dbReference>
<protein>
    <submittedName>
        <fullName evidence="1">Uncharacterized protein</fullName>
    </submittedName>
</protein>
<sequence>MATITIHTANTDQDTAIRLFLDALYVEYKSDEVDDTKYLLSTSANADHLKKSIEQMEAGEVTKVNLDDIWKP</sequence>
<evidence type="ECO:0000313" key="2">
    <source>
        <dbReference type="Proteomes" id="UP000462014"/>
    </source>
</evidence>
<dbReference type="Pfam" id="PF10884">
    <property type="entry name" value="DUF2683"/>
    <property type="match status" value="1"/>
</dbReference>
<evidence type="ECO:0000313" key="1">
    <source>
        <dbReference type="EMBL" id="MVN21587.1"/>
    </source>
</evidence>
<keyword evidence="2" id="KW-1185">Reference proteome</keyword>
<dbReference type="Proteomes" id="UP000462014">
    <property type="component" value="Unassembled WGS sequence"/>
</dbReference>
<reference evidence="1 2" key="1">
    <citation type="submission" date="2019-12" db="EMBL/GenBank/DDBJ databases">
        <title>Mucilaginibacter sp. HMF7410 genome sequencing and assembly.</title>
        <authorList>
            <person name="Kang H."/>
            <person name="Cha I."/>
            <person name="Kim H."/>
            <person name="Joh K."/>
        </authorList>
    </citation>
    <scope>NUCLEOTIDE SEQUENCE [LARGE SCALE GENOMIC DNA]</scope>
    <source>
        <strain evidence="1 2">HMF7410</strain>
    </source>
</reference>
<gene>
    <name evidence="1" type="ORF">GO621_08555</name>
</gene>
<comment type="caution">
    <text evidence="1">The sequence shown here is derived from an EMBL/GenBank/DDBJ whole genome shotgun (WGS) entry which is preliminary data.</text>
</comment>
<dbReference type="AlphaFoldDB" id="A0A7K1SWG4"/>
<dbReference type="EMBL" id="WPIK01000006">
    <property type="protein sequence ID" value="MVN21587.1"/>
    <property type="molecule type" value="Genomic_DNA"/>
</dbReference>
<name>A0A7K1SWG4_9SPHI</name>
<accession>A0A7K1SWG4</accession>
<organism evidence="1 2">
    <name type="scientific">Mucilaginibacter arboris</name>
    <dbReference type="NCBI Taxonomy" id="2682090"/>
    <lineage>
        <taxon>Bacteria</taxon>
        <taxon>Pseudomonadati</taxon>
        <taxon>Bacteroidota</taxon>
        <taxon>Sphingobacteriia</taxon>
        <taxon>Sphingobacteriales</taxon>
        <taxon>Sphingobacteriaceae</taxon>
        <taxon>Mucilaginibacter</taxon>
    </lineage>
</organism>